<reference evidence="2" key="1">
    <citation type="submission" date="2017-02" db="UniProtKB">
        <authorList>
            <consortium name="WormBaseParasite"/>
        </authorList>
    </citation>
    <scope>IDENTIFICATION</scope>
</reference>
<protein>
    <submittedName>
        <fullName evidence="2">Ash family protein</fullName>
    </submittedName>
</protein>
<evidence type="ECO:0000313" key="2">
    <source>
        <dbReference type="WBParaSite" id="ALUE_0001062901-mRNA-1"/>
    </source>
</evidence>
<name>A0A0M3I2D1_ASCLU</name>
<proteinExistence type="predicted"/>
<dbReference type="WBParaSite" id="ALUE_0001062901-mRNA-1">
    <property type="protein sequence ID" value="ALUE_0001062901-mRNA-1"/>
    <property type="gene ID" value="ALUE_0001062901"/>
</dbReference>
<organism evidence="1 2">
    <name type="scientific">Ascaris lumbricoides</name>
    <name type="common">Giant roundworm</name>
    <dbReference type="NCBI Taxonomy" id="6252"/>
    <lineage>
        <taxon>Eukaryota</taxon>
        <taxon>Metazoa</taxon>
        <taxon>Ecdysozoa</taxon>
        <taxon>Nematoda</taxon>
        <taxon>Chromadorea</taxon>
        <taxon>Rhabditida</taxon>
        <taxon>Spirurina</taxon>
        <taxon>Ascaridomorpha</taxon>
        <taxon>Ascaridoidea</taxon>
        <taxon>Ascarididae</taxon>
        <taxon>Ascaris</taxon>
    </lineage>
</organism>
<dbReference type="AlphaFoldDB" id="A0A0M3I2D1"/>
<keyword evidence="1" id="KW-1185">Reference proteome</keyword>
<sequence length="171" mass="18712">MISDCPQKMRCYMEFYITMKGSIPNKVRESTGQPTRIAPTFAVLNLVYATAVAVSTDFTFRNRRAENLLQGTCHRLRAESPSDCFCNLLRVSFFSYSAGVKLTLAGACSLAVEANFPAVAVFIASPEVNELASGVVCQIMMRCTSHPPNFATLALVFAVSKIPETQACSHR</sequence>
<evidence type="ECO:0000313" key="1">
    <source>
        <dbReference type="Proteomes" id="UP000036681"/>
    </source>
</evidence>
<dbReference type="Proteomes" id="UP000036681">
    <property type="component" value="Unplaced"/>
</dbReference>
<accession>A0A0M3I2D1</accession>